<dbReference type="GO" id="GO:0046872">
    <property type="term" value="F:metal ion binding"/>
    <property type="evidence" value="ECO:0007669"/>
    <property type="project" value="UniProtKB-KW"/>
</dbReference>
<dbReference type="STRING" id="578458.D8PNN0"/>
<dbReference type="CDD" id="cd06141">
    <property type="entry name" value="WRN_exo"/>
    <property type="match status" value="1"/>
</dbReference>
<feature type="region of interest" description="Disordered" evidence="10">
    <location>
        <begin position="571"/>
        <end position="644"/>
    </location>
</feature>
<proteinExistence type="predicted"/>
<feature type="compositionally biased region" description="Polar residues" evidence="10">
    <location>
        <begin position="613"/>
        <end position="622"/>
    </location>
</feature>
<evidence type="ECO:0000256" key="6">
    <source>
        <dbReference type="ARBA" id="ARBA00022842"/>
    </source>
</evidence>
<dbReference type="Gene3D" id="3.30.420.10">
    <property type="entry name" value="Ribonuclease H-like superfamily/Ribonuclease H"/>
    <property type="match status" value="2"/>
</dbReference>
<feature type="compositionally biased region" description="Low complexity" evidence="10">
    <location>
        <begin position="623"/>
        <end position="632"/>
    </location>
</feature>
<dbReference type="InParanoid" id="D8PNN0"/>
<evidence type="ECO:0000256" key="7">
    <source>
        <dbReference type="ARBA" id="ARBA00023242"/>
    </source>
</evidence>
<evidence type="ECO:0000256" key="5">
    <source>
        <dbReference type="ARBA" id="ARBA00022839"/>
    </source>
</evidence>
<evidence type="ECO:0000256" key="3">
    <source>
        <dbReference type="ARBA" id="ARBA00022723"/>
    </source>
</evidence>
<dbReference type="VEuPathDB" id="FungiDB:SCHCODRAFT_02612467"/>
<evidence type="ECO:0000313" key="13">
    <source>
        <dbReference type="Proteomes" id="UP000007431"/>
    </source>
</evidence>
<dbReference type="eggNOG" id="KOG4373">
    <property type="taxonomic scope" value="Eukaryota"/>
</dbReference>
<keyword evidence="4" id="KW-0378">Hydrolase</keyword>
<dbReference type="GO" id="GO:0005634">
    <property type="term" value="C:nucleus"/>
    <property type="evidence" value="ECO:0007669"/>
    <property type="project" value="UniProtKB-SubCell"/>
</dbReference>
<feature type="non-terminal residue" evidence="12">
    <location>
        <position position="644"/>
    </location>
</feature>
<keyword evidence="3" id="KW-0479">Metal-binding</keyword>
<dbReference type="InterPro" id="IPR051132">
    <property type="entry name" value="3-5_Exonuclease_domain"/>
</dbReference>
<keyword evidence="13" id="KW-1185">Reference proteome</keyword>
<accession>D8PNN0</accession>
<dbReference type="SUPFAM" id="SSF53098">
    <property type="entry name" value="Ribonuclease H-like"/>
    <property type="match status" value="2"/>
</dbReference>
<dbReference type="AlphaFoldDB" id="D8PNN0"/>
<protein>
    <recommendedName>
        <fullName evidence="8">3'-5' exonuclease</fullName>
    </recommendedName>
    <alternativeName>
        <fullName evidence="9">Werner Syndrome-like exonuclease</fullName>
    </alternativeName>
</protein>
<dbReference type="PANTHER" id="PTHR13620:SF109">
    <property type="entry name" value="3'-5' EXONUCLEASE"/>
    <property type="match status" value="1"/>
</dbReference>
<keyword evidence="6" id="KW-0460">Magnesium</keyword>
<dbReference type="PANTHER" id="PTHR13620">
    <property type="entry name" value="3-5 EXONUCLEASE"/>
    <property type="match status" value="1"/>
</dbReference>
<dbReference type="EMBL" id="GL377302">
    <property type="protein sequence ID" value="EFJ03596.1"/>
    <property type="molecule type" value="Genomic_DNA"/>
</dbReference>
<feature type="domain" description="3'-5' exonuclease" evidence="11">
    <location>
        <begin position="38"/>
        <end position="217"/>
    </location>
</feature>
<keyword evidence="5" id="KW-0269">Exonuclease</keyword>
<dbReference type="Pfam" id="PF01612">
    <property type="entry name" value="DNA_pol_A_exo1"/>
    <property type="match status" value="1"/>
</dbReference>
<dbReference type="SMART" id="SM00474">
    <property type="entry name" value="35EXOc"/>
    <property type="match status" value="1"/>
</dbReference>
<dbReference type="HOGENOM" id="CLU_425230_0_0_1"/>
<reference evidence="12 13" key="1">
    <citation type="journal article" date="2010" name="Nat. Biotechnol.">
        <title>Genome sequence of the model mushroom Schizophyllum commune.</title>
        <authorList>
            <person name="Ohm R.A."/>
            <person name="de Jong J.F."/>
            <person name="Lugones L.G."/>
            <person name="Aerts A."/>
            <person name="Kothe E."/>
            <person name="Stajich J.E."/>
            <person name="de Vries R.P."/>
            <person name="Record E."/>
            <person name="Levasseur A."/>
            <person name="Baker S.E."/>
            <person name="Bartholomew K.A."/>
            <person name="Coutinho P.M."/>
            <person name="Erdmann S."/>
            <person name="Fowler T.J."/>
            <person name="Gathman A.C."/>
            <person name="Lombard V."/>
            <person name="Henrissat B."/>
            <person name="Knabe N."/>
            <person name="Kuees U."/>
            <person name="Lilly W.W."/>
            <person name="Lindquist E."/>
            <person name="Lucas S."/>
            <person name="Magnuson J.K."/>
            <person name="Piumi F."/>
            <person name="Raudaskoski M."/>
            <person name="Salamov A."/>
            <person name="Schmutz J."/>
            <person name="Schwarze F.W.M.R."/>
            <person name="vanKuyk P.A."/>
            <person name="Horton J.S."/>
            <person name="Grigoriev I.V."/>
            <person name="Woesten H.A.B."/>
        </authorList>
    </citation>
    <scope>NUCLEOTIDE SEQUENCE [LARGE SCALE GENOMIC DNA]</scope>
    <source>
        <strain evidence="13">H4-8 / FGSC 9210</strain>
    </source>
</reference>
<feature type="compositionally biased region" description="Low complexity" evidence="10">
    <location>
        <begin position="507"/>
        <end position="517"/>
    </location>
</feature>
<comment type="subcellular location">
    <subcellularLocation>
        <location evidence="1">Nucleus</location>
    </subcellularLocation>
</comment>
<evidence type="ECO:0000256" key="9">
    <source>
        <dbReference type="ARBA" id="ARBA00042761"/>
    </source>
</evidence>
<feature type="region of interest" description="Disordered" evidence="10">
    <location>
        <begin position="1"/>
        <end position="24"/>
    </location>
</feature>
<evidence type="ECO:0000256" key="8">
    <source>
        <dbReference type="ARBA" id="ARBA00040531"/>
    </source>
</evidence>
<dbReference type="GO" id="GO:0008408">
    <property type="term" value="F:3'-5' exonuclease activity"/>
    <property type="evidence" value="ECO:0007669"/>
    <property type="project" value="InterPro"/>
</dbReference>
<keyword evidence="7" id="KW-0539">Nucleus</keyword>
<feature type="compositionally biased region" description="Low complexity" evidence="10">
    <location>
        <begin position="8"/>
        <end position="21"/>
    </location>
</feature>
<sequence>MASVAGTSLAAPAESESDAPSQPLPLYTWREFSPDARLWYCKTVSEANNAVNRIRSDSVGFDMEWKPVYVSGQAENRVALVQVADGDHIVLVQVSQMQLFPEQLRLLLEDPSVAKTGVGISGDAQKLYRDHGISMSNVVDLGLMTRSVDNANWKGPYSSPIGLARLIDFYEKRELRKGRISRSNWEKVPLSDEQKQYAANDAHCAWVLYGRLRTLLSVMAKQPKPVCYTFDAVRGRLCEPKTTAEWKPANPDYDPGPPPPKLEPYLWSKFSPNAQLKYCKTVEEADAAISAISSPAVGFDIVLRRPKKDDELPVKHVAMILLADEHWVILIHLERMHEAFPDKLRELLQNTLVVKAGSSLQLYMQYGVPTANIIDLSLFARSVDSNRWKKGSYEDLLTLRELIVAYDEHTFPKNSDGFPKDLDWRLPLTPELMLYAANSAHGRWHVYTKLATLLSKMVKQPLAAYYTYDVSSGALCHPCTSTPWVPHNPDYKRSAPAGKGKGKGGQQKKPPLKGAQQRPVPTTAPPGGYGRGSVPHSGRDAPSTSTVPPIVHTTGYIEPVSDAIAAIRARTAVRQARPRPSNPGSVNTMREKAQARQQPDPSYLAQRGVATASPPQTHQESAPSTSGSTGPPKRGGKGNNKRRK</sequence>
<gene>
    <name evidence="12" type="ORF">SCHCODRAFT_103723</name>
</gene>
<keyword evidence="2" id="KW-0540">Nuclease</keyword>
<dbReference type="InterPro" id="IPR002562">
    <property type="entry name" value="3'-5'_exonuclease_dom"/>
</dbReference>
<evidence type="ECO:0000313" key="12">
    <source>
        <dbReference type="EMBL" id="EFJ03596.1"/>
    </source>
</evidence>
<dbReference type="Proteomes" id="UP000007431">
    <property type="component" value="Unassembled WGS sequence"/>
</dbReference>
<dbReference type="GO" id="GO:0003676">
    <property type="term" value="F:nucleic acid binding"/>
    <property type="evidence" value="ECO:0007669"/>
    <property type="project" value="InterPro"/>
</dbReference>
<organism evidence="13">
    <name type="scientific">Schizophyllum commune (strain H4-8 / FGSC 9210)</name>
    <name type="common">Split gill fungus</name>
    <dbReference type="NCBI Taxonomy" id="578458"/>
    <lineage>
        <taxon>Eukaryota</taxon>
        <taxon>Fungi</taxon>
        <taxon>Dikarya</taxon>
        <taxon>Basidiomycota</taxon>
        <taxon>Agaricomycotina</taxon>
        <taxon>Agaricomycetes</taxon>
        <taxon>Agaricomycetidae</taxon>
        <taxon>Agaricales</taxon>
        <taxon>Schizophyllaceae</taxon>
        <taxon>Schizophyllum</taxon>
    </lineage>
</organism>
<evidence type="ECO:0000259" key="11">
    <source>
        <dbReference type="SMART" id="SM00474"/>
    </source>
</evidence>
<evidence type="ECO:0000256" key="4">
    <source>
        <dbReference type="ARBA" id="ARBA00022801"/>
    </source>
</evidence>
<feature type="compositionally biased region" description="Basic residues" evidence="10">
    <location>
        <begin position="634"/>
        <end position="644"/>
    </location>
</feature>
<evidence type="ECO:0000256" key="10">
    <source>
        <dbReference type="SAM" id="MobiDB-lite"/>
    </source>
</evidence>
<evidence type="ECO:0000256" key="2">
    <source>
        <dbReference type="ARBA" id="ARBA00022722"/>
    </source>
</evidence>
<evidence type="ECO:0000256" key="1">
    <source>
        <dbReference type="ARBA" id="ARBA00004123"/>
    </source>
</evidence>
<name>D8PNN0_SCHCM</name>
<dbReference type="GO" id="GO:0006139">
    <property type="term" value="P:nucleobase-containing compound metabolic process"/>
    <property type="evidence" value="ECO:0007669"/>
    <property type="project" value="InterPro"/>
</dbReference>
<dbReference type="InterPro" id="IPR012337">
    <property type="entry name" value="RNaseH-like_sf"/>
</dbReference>
<feature type="region of interest" description="Disordered" evidence="10">
    <location>
        <begin position="485"/>
        <end position="550"/>
    </location>
</feature>
<dbReference type="InterPro" id="IPR036397">
    <property type="entry name" value="RNaseH_sf"/>
</dbReference>